<dbReference type="CDD" id="cd11535">
    <property type="entry name" value="NTP-PPase_SsMazG"/>
    <property type="match status" value="1"/>
</dbReference>
<dbReference type="EMBL" id="AAWS01000021">
    <property type="protein sequence ID" value="EAY27672.1"/>
    <property type="molecule type" value="Genomic_DNA"/>
</dbReference>
<reference evidence="2 3" key="1">
    <citation type="submission" date="2007-01" db="EMBL/GenBank/DDBJ databases">
        <authorList>
            <person name="Haygood M."/>
            <person name="Podell S."/>
            <person name="Anderson C."/>
            <person name="Hopkinson B."/>
            <person name="Roe K."/>
            <person name="Barbeau K."/>
            <person name="Gaasterland T."/>
            <person name="Ferriera S."/>
            <person name="Johnson J."/>
            <person name="Kravitz S."/>
            <person name="Beeson K."/>
            <person name="Sutton G."/>
            <person name="Rogers Y.-H."/>
            <person name="Friedman R."/>
            <person name="Frazier M."/>
            <person name="Venter J.C."/>
        </authorList>
    </citation>
    <scope>NUCLEOTIDE SEQUENCE [LARGE SCALE GENOMIC DNA]</scope>
    <source>
        <strain evidence="2 3">ATCC 23134</strain>
    </source>
</reference>
<evidence type="ECO:0000313" key="2">
    <source>
        <dbReference type="EMBL" id="EAY27672.1"/>
    </source>
</evidence>
<organism evidence="2 3">
    <name type="scientific">Microscilla marina ATCC 23134</name>
    <dbReference type="NCBI Taxonomy" id="313606"/>
    <lineage>
        <taxon>Bacteria</taxon>
        <taxon>Pseudomonadati</taxon>
        <taxon>Bacteroidota</taxon>
        <taxon>Cytophagia</taxon>
        <taxon>Cytophagales</taxon>
        <taxon>Microscillaceae</taxon>
        <taxon>Microscilla</taxon>
    </lineage>
</organism>
<sequence length="115" mass="13215">MAHLKDKPTLADLQQYMDAVCTERGWNKNNPLETFLLFSEEVGELAKAIRNQRGLYQEAAKAHQKPSSTKQALEEEFADVLGYIFDLANHFEVDLEKAFRAKEAINEQRDWGKSK</sequence>
<dbReference type="InterPro" id="IPR004518">
    <property type="entry name" value="MazG-like_dom"/>
</dbReference>
<dbReference type="OrthoDB" id="9791898at2"/>
<dbReference type="RefSeq" id="WP_002698992.1">
    <property type="nucleotide sequence ID" value="NZ_AAWS01000021.1"/>
</dbReference>
<dbReference type="Gene3D" id="1.10.287.1080">
    <property type="entry name" value="MazG-like"/>
    <property type="match status" value="1"/>
</dbReference>
<dbReference type="InterPro" id="IPR011411">
    <property type="entry name" value="MazG-related_YvdC"/>
</dbReference>
<dbReference type="PANTHER" id="PTHR42702">
    <property type="entry name" value="NUCLEOTIDE PYROPHOSPHOHYDROLASE"/>
    <property type="match status" value="1"/>
</dbReference>
<dbReference type="AlphaFoldDB" id="A1ZPD3"/>
<dbReference type="SUPFAM" id="SSF101386">
    <property type="entry name" value="all-alpha NTP pyrophosphatases"/>
    <property type="match status" value="1"/>
</dbReference>
<dbReference type="Pfam" id="PF03819">
    <property type="entry name" value="MazG"/>
    <property type="match status" value="1"/>
</dbReference>
<gene>
    <name evidence="2" type="ORF">M23134_03740</name>
</gene>
<protein>
    <submittedName>
        <fullName evidence="2">RS21-C6 protein</fullName>
    </submittedName>
</protein>
<comment type="caution">
    <text evidence="2">The sequence shown here is derived from an EMBL/GenBank/DDBJ whole genome shotgun (WGS) entry which is preliminary data.</text>
</comment>
<dbReference type="Proteomes" id="UP000004095">
    <property type="component" value="Unassembled WGS sequence"/>
</dbReference>
<dbReference type="eggNOG" id="COG1694">
    <property type="taxonomic scope" value="Bacteria"/>
</dbReference>
<accession>A1ZPD3</accession>
<dbReference type="PANTHER" id="PTHR42702:SF1">
    <property type="entry name" value="REGULATORY PROTEIN FOR BETA-LACTAMASE"/>
    <property type="match status" value="1"/>
</dbReference>
<evidence type="ECO:0000313" key="3">
    <source>
        <dbReference type="Proteomes" id="UP000004095"/>
    </source>
</evidence>
<proteinExistence type="predicted"/>
<evidence type="ECO:0000259" key="1">
    <source>
        <dbReference type="Pfam" id="PF03819"/>
    </source>
</evidence>
<name>A1ZPD3_MICM2</name>
<dbReference type="PIRSF" id="PIRSF036521">
    <property type="entry name" value="UCP036521_pph"/>
    <property type="match status" value="1"/>
</dbReference>
<keyword evidence="3" id="KW-1185">Reference proteome</keyword>
<feature type="domain" description="NTP pyrophosphohydrolase MazG-like" evidence="1">
    <location>
        <begin position="35"/>
        <end position="100"/>
    </location>
</feature>